<feature type="domain" description="GST N-terminal" evidence="1">
    <location>
        <begin position="1"/>
        <end position="78"/>
    </location>
</feature>
<dbReference type="PANTHER" id="PTHR42673">
    <property type="entry name" value="MALEYLACETOACETATE ISOMERASE"/>
    <property type="match status" value="1"/>
</dbReference>
<dbReference type="GO" id="GO:0004364">
    <property type="term" value="F:glutathione transferase activity"/>
    <property type="evidence" value="ECO:0007669"/>
    <property type="project" value="UniProtKB-EC"/>
</dbReference>
<dbReference type="RefSeq" id="WP_379956342.1">
    <property type="nucleotide sequence ID" value="NZ_JAUYVI010000004.1"/>
</dbReference>
<reference evidence="3" key="1">
    <citation type="submission" date="2023-08" db="EMBL/GenBank/DDBJ databases">
        <title>Rhodospirillaceae gen. nov., a novel taxon isolated from the Yangtze River Yuezi River estuary sludge.</title>
        <authorList>
            <person name="Ruan L."/>
        </authorList>
    </citation>
    <scope>NUCLEOTIDE SEQUENCE [LARGE SCALE GENOMIC DNA]</scope>
    <source>
        <strain evidence="3">R-7</strain>
    </source>
</reference>
<dbReference type="CDD" id="cd03205">
    <property type="entry name" value="GST_C_6"/>
    <property type="match status" value="1"/>
</dbReference>
<dbReference type="Gene3D" id="3.40.30.10">
    <property type="entry name" value="Glutaredoxin"/>
    <property type="match status" value="1"/>
</dbReference>
<protein>
    <submittedName>
        <fullName evidence="2">Glutathione S-transferase</fullName>
        <ecNumber evidence="2">2.5.1.18</ecNumber>
    </submittedName>
</protein>
<dbReference type="EC" id="2.5.1.18" evidence="2"/>
<name>A0ABU0YPC8_9PROT</name>
<keyword evidence="3" id="KW-1185">Reference proteome</keyword>
<sequence length="202" mass="22381">MILVGQYDSPFVRRVAISLRVLGFRYEHDTRSVFGDFDSIRKTNPTGRIPALVLDDGSVLVDSGVILDYLDETVGPERALIPRSGLARREVLHRVALASAAIDKAGAANYERLLRPPQYQWPDWIARLQTQAVGAIAALEDLAWPAEAPLDQAQITTVCLLRYLELRSPDLAPRARFPSLAALAARCEQRAEFQATYPPDDA</sequence>
<dbReference type="InterPro" id="IPR036282">
    <property type="entry name" value="Glutathione-S-Trfase_C_sf"/>
</dbReference>
<accession>A0ABU0YPC8</accession>
<evidence type="ECO:0000313" key="2">
    <source>
        <dbReference type="EMBL" id="MDQ7248861.1"/>
    </source>
</evidence>
<dbReference type="SUPFAM" id="SSF47616">
    <property type="entry name" value="GST C-terminal domain-like"/>
    <property type="match status" value="1"/>
</dbReference>
<dbReference type="Proteomes" id="UP001230156">
    <property type="component" value="Unassembled WGS sequence"/>
</dbReference>
<dbReference type="Gene3D" id="1.20.1050.10">
    <property type="match status" value="1"/>
</dbReference>
<dbReference type="SUPFAM" id="SSF52833">
    <property type="entry name" value="Thioredoxin-like"/>
    <property type="match status" value="1"/>
</dbReference>
<dbReference type="Pfam" id="PF13417">
    <property type="entry name" value="GST_N_3"/>
    <property type="match status" value="1"/>
</dbReference>
<dbReference type="PANTHER" id="PTHR42673:SF21">
    <property type="entry name" value="GLUTATHIONE S-TRANSFERASE YFCF"/>
    <property type="match status" value="1"/>
</dbReference>
<dbReference type="PROSITE" id="PS50404">
    <property type="entry name" value="GST_NTER"/>
    <property type="match status" value="1"/>
</dbReference>
<comment type="caution">
    <text evidence="2">The sequence shown here is derived from an EMBL/GenBank/DDBJ whole genome shotgun (WGS) entry which is preliminary data.</text>
</comment>
<keyword evidence="2" id="KW-0808">Transferase</keyword>
<evidence type="ECO:0000313" key="3">
    <source>
        <dbReference type="Proteomes" id="UP001230156"/>
    </source>
</evidence>
<gene>
    <name evidence="2" type="ORF">Q8A70_14345</name>
</gene>
<organism evidence="2 3">
    <name type="scientific">Dongia sedimenti</name>
    <dbReference type="NCBI Taxonomy" id="3064282"/>
    <lineage>
        <taxon>Bacteria</taxon>
        <taxon>Pseudomonadati</taxon>
        <taxon>Pseudomonadota</taxon>
        <taxon>Alphaproteobacteria</taxon>
        <taxon>Rhodospirillales</taxon>
        <taxon>Dongiaceae</taxon>
        <taxon>Dongia</taxon>
    </lineage>
</organism>
<dbReference type="InterPro" id="IPR036249">
    <property type="entry name" value="Thioredoxin-like_sf"/>
</dbReference>
<evidence type="ECO:0000259" key="1">
    <source>
        <dbReference type="PROSITE" id="PS50404"/>
    </source>
</evidence>
<proteinExistence type="predicted"/>
<dbReference type="EMBL" id="JAUYVI010000004">
    <property type="protein sequence ID" value="MDQ7248861.1"/>
    <property type="molecule type" value="Genomic_DNA"/>
</dbReference>
<dbReference type="InterPro" id="IPR004045">
    <property type="entry name" value="Glutathione_S-Trfase_N"/>
</dbReference>